<comment type="caution">
    <text evidence="2">The sequence shown here is derived from an EMBL/GenBank/DDBJ whole genome shotgun (WGS) entry which is preliminary data.</text>
</comment>
<dbReference type="AlphaFoldDB" id="A0AAE1R2P1"/>
<dbReference type="EMBL" id="JAVYJV010000020">
    <property type="protein sequence ID" value="KAK4343921.1"/>
    <property type="molecule type" value="Genomic_DNA"/>
</dbReference>
<name>A0AAE1R2P1_9SOLA</name>
<feature type="region of interest" description="Disordered" evidence="1">
    <location>
        <begin position="1"/>
        <end position="76"/>
    </location>
</feature>
<accession>A0AAE1R2P1</accession>
<evidence type="ECO:0000313" key="3">
    <source>
        <dbReference type="Proteomes" id="UP001291623"/>
    </source>
</evidence>
<evidence type="ECO:0000313" key="2">
    <source>
        <dbReference type="EMBL" id="KAK4343921.1"/>
    </source>
</evidence>
<proteinExistence type="predicted"/>
<sequence length="214" mass="23471">MKLHLREETQRDKNRKGKSSVVDEPAEEGTGTEDQVPHEKKGRSYPQRNKKNVKKFEDEEAEEAPPLPSPQEKRKSKNCFIQYKGNYEQITLFNSKYTFHTRPTPLAPKHAPATGLSSPAFAANSPLPPFKENISPPALSLPFVAEIPPVFNTGGGGQAAAPVTRVHNNGLWCIAKPSVPPETLQEALDYPCGEGDADCEAISLLEAVISMILL</sequence>
<dbReference type="Proteomes" id="UP001291623">
    <property type="component" value="Unassembled WGS sequence"/>
</dbReference>
<organism evidence="2 3">
    <name type="scientific">Anisodus tanguticus</name>
    <dbReference type="NCBI Taxonomy" id="243964"/>
    <lineage>
        <taxon>Eukaryota</taxon>
        <taxon>Viridiplantae</taxon>
        <taxon>Streptophyta</taxon>
        <taxon>Embryophyta</taxon>
        <taxon>Tracheophyta</taxon>
        <taxon>Spermatophyta</taxon>
        <taxon>Magnoliopsida</taxon>
        <taxon>eudicotyledons</taxon>
        <taxon>Gunneridae</taxon>
        <taxon>Pentapetalae</taxon>
        <taxon>asterids</taxon>
        <taxon>lamiids</taxon>
        <taxon>Solanales</taxon>
        <taxon>Solanaceae</taxon>
        <taxon>Solanoideae</taxon>
        <taxon>Hyoscyameae</taxon>
        <taxon>Anisodus</taxon>
    </lineage>
</organism>
<feature type="compositionally biased region" description="Basic residues" evidence="1">
    <location>
        <begin position="40"/>
        <end position="53"/>
    </location>
</feature>
<protein>
    <submittedName>
        <fullName evidence="2">Uncharacterized protein</fullName>
    </submittedName>
</protein>
<reference evidence="2" key="1">
    <citation type="submission" date="2023-12" db="EMBL/GenBank/DDBJ databases">
        <title>Genome assembly of Anisodus tanguticus.</title>
        <authorList>
            <person name="Wang Y.-J."/>
        </authorList>
    </citation>
    <scope>NUCLEOTIDE SEQUENCE</scope>
    <source>
        <strain evidence="2">KB-2021</strain>
        <tissue evidence="2">Leaf</tissue>
    </source>
</reference>
<feature type="compositionally biased region" description="Basic and acidic residues" evidence="1">
    <location>
        <begin position="1"/>
        <end position="12"/>
    </location>
</feature>
<keyword evidence="3" id="KW-1185">Reference proteome</keyword>
<evidence type="ECO:0000256" key="1">
    <source>
        <dbReference type="SAM" id="MobiDB-lite"/>
    </source>
</evidence>
<gene>
    <name evidence="2" type="ORF">RND71_037015</name>
</gene>